<dbReference type="AlphaFoldDB" id="A0A4Z1I1W0"/>
<keyword evidence="4" id="KW-1185">Reference proteome</keyword>
<dbReference type="EMBL" id="PQXN01000091">
    <property type="protein sequence ID" value="TGO55501.1"/>
    <property type="molecule type" value="Genomic_DNA"/>
</dbReference>
<dbReference type="OrthoDB" id="3516672at2759"/>
<protein>
    <submittedName>
        <fullName evidence="3">Uncharacterized protein</fullName>
    </submittedName>
</protein>
<feature type="coiled-coil region" evidence="1">
    <location>
        <begin position="35"/>
        <end position="93"/>
    </location>
</feature>
<sequence length="507" mass="54142">MPSSIPYDPSLVMANIVSNEALQIVSQISAFQAPVDAAQEELNTLLTAKRSLEMTRTELMNLGIGTSKVSNSIEKLDSRIENAASDYAEEKIKSEEKIQPLRAQIRSVHVNMESPVDYVKTQIKSMPLASDSINMDVQYFTNDTNSQESKSLASNVSGYVSATMKWLGNDVATQMTRAAANQISDQVSKHSISGTLVISVSCTHKNASVLAPFALNVDKAIKVWNHLFKDDKIVPTSTSNMLQIAQQDESNSPDAKKFSIISGMSFGSSFVGMVHILNSTSTMASDKMNTVVESLQQQMDLAKFYEGQAGGFGANSSMVNNVKRLLSSQNINSHVTMICMGAIPSMVSNGVKLGVEKFAKFDPQSSLDGLAALQNATQANQGTVSQAAEATRTGAQMMSMKASDVKSSLSALAEIDDGSNKIIDINSMMTALEDCLKKAAEGTSGVPINYYLKDISKSMLAEMWVAKYYPGKYMAISCDDIAPSSGPPGASATGGSSAEQTAAPAAE</sequence>
<comment type="caution">
    <text evidence="3">The sequence shown here is derived from an EMBL/GenBank/DDBJ whole genome shotgun (WGS) entry which is preliminary data.</text>
</comment>
<evidence type="ECO:0000256" key="2">
    <source>
        <dbReference type="SAM" id="MobiDB-lite"/>
    </source>
</evidence>
<evidence type="ECO:0000256" key="1">
    <source>
        <dbReference type="SAM" id="Coils"/>
    </source>
</evidence>
<name>A0A4Z1I1W0_9HELO</name>
<gene>
    <name evidence="3" type="ORF">BCON_0091g00160</name>
</gene>
<evidence type="ECO:0000313" key="4">
    <source>
        <dbReference type="Proteomes" id="UP000297527"/>
    </source>
</evidence>
<feature type="region of interest" description="Disordered" evidence="2">
    <location>
        <begin position="484"/>
        <end position="507"/>
    </location>
</feature>
<accession>A0A4Z1I1W0</accession>
<keyword evidence="1" id="KW-0175">Coiled coil</keyword>
<reference evidence="3 4" key="1">
    <citation type="submission" date="2017-12" db="EMBL/GenBank/DDBJ databases">
        <title>Comparative genomics of Botrytis spp.</title>
        <authorList>
            <person name="Valero-Jimenez C.A."/>
            <person name="Tapia P."/>
            <person name="Veloso J."/>
            <person name="Silva-Moreno E."/>
            <person name="Staats M."/>
            <person name="Valdes J.H."/>
            <person name="Van Kan J.A.L."/>
        </authorList>
    </citation>
    <scope>NUCLEOTIDE SEQUENCE [LARGE SCALE GENOMIC DNA]</scope>
    <source>
        <strain evidence="3 4">MUCL11595</strain>
    </source>
</reference>
<evidence type="ECO:0000313" key="3">
    <source>
        <dbReference type="EMBL" id="TGO55501.1"/>
    </source>
</evidence>
<proteinExistence type="predicted"/>
<dbReference type="Proteomes" id="UP000297527">
    <property type="component" value="Unassembled WGS sequence"/>
</dbReference>
<organism evidence="3 4">
    <name type="scientific">Botryotinia convoluta</name>
    <dbReference type="NCBI Taxonomy" id="54673"/>
    <lineage>
        <taxon>Eukaryota</taxon>
        <taxon>Fungi</taxon>
        <taxon>Dikarya</taxon>
        <taxon>Ascomycota</taxon>
        <taxon>Pezizomycotina</taxon>
        <taxon>Leotiomycetes</taxon>
        <taxon>Helotiales</taxon>
        <taxon>Sclerotiniaceae</taxon>
        <taxon>Botryotinia</taxon>
    </lineage>
</organism>
<feature type="compositionally biased region" description="Low complexity" evidence="2">
    <location>
        <begin position="484"/>
        <end position="498"/>
    </location>
</feature>